<dbReference type="RefSeq" id="WP_091591739.1">
    <property type="nucleotide sequence ID" value="NZ_JBHRWG010000004.1"/>
</dbReference>
<gene>
    <name evidence="2" type="ORF">GA0070620_3234</name>
</gene>
<dbReference type="STRING" id="307121.GA0070620_3234"/>
<dbReference type="OrthoDB" id="4329964at2"/>
<keyword evidence="3" id="KW-1185">Reference proteome</keyword>
<accession>A0A1C3N564</accession>
<dbReference type="EMBL" id="LT598496">
    <property type="protein sequence ID" value="SBV27708.1"/>
    <property type="molecule type" value="Genomic_DNA"/>
</dbReference>
<name>A0A1C3N564_9ACTN</name>
<organism evidence="2 3">
    <name type="scientific">Micromonospora krabiensis</name>
    <dbReference type="NCBI Taxonomy" id="307121"/>
    <lineage>
        <taxon>Bacteria</taxon>
        <taxon>Bacillati</taxon>
        <taxon>Actinomycetota</taxon>
        <taxon>Actinomycetes</taxon>
        <taxon>Micromonosporales</taxon>
        <taxon>Micromonosporaceae</taxon>
        <taxon>Micromonospora</taxon>
    </lineage>
</organism>
<dbReference type="Proteomes" id="UP000199393">
    <property type="component" value="Chromosome I"/>
</dbReference>
<proteinExistence type="predicted"/>
<evidence type="ECO:0000259" key="1">
    <source>
        <dbReference type="Pfam" id="PF19694"/>
    </source>
</evidence>
<protein>
    <recommendedName>
        <fullName evidence="1">DUF6194 domain-containing protein</fullName>
    </recommendedName>
</protein>
<reference evidence="3" key="1">
    <citation type="submission" date="2016-06" db="EMBL/GenBank/DDBJ databases">
        <authorList>
            <person name="Varghese N."/>
        </authorList>
    </citation>
    <scope>NUCLEOTIDE SEQUENCE [LARGE SCALE GENOMIC DNA]</scope>
    <source>
        <strain evidence="3">DSM 45344</strain>
    </source>
</reference>
<dbReference type="AlphaFoldDB" id="A0A1C3N564"/>
<feature type="domain" description="DUF6194" evidence="1">
    <location>
        <begin position="12"/>
        <end position="156"/>
    </location>
</feature>
<dbReference type="Pfam" id="PF19694">
    <property type="entry name" value="DUF6194"/>
    <property type="match status" value="1"/>
</dbReference>
<evidence type="ECO:0000313" key="3">
    <source>
        <dbReference type="Proteomes" id="UP000199393"/>
    </source>
</evidence>
<sequence length="165" mass="18398">MAFDTAPPPPTADDFAERIRALPDVAVVVADEASGAPEVAWGWRFFYVGPDRRLPFATLGESDMTGYDEESRLHRPGVFRLNLDLGRREFERVVGYPPARFADHRASIDFAVLDELLPNPLYGSAGWASVLNPGPRSLAEVERLIAYAHRRARHRRGSARDRSAP</sequence>
<evidence type="ECO:0000313" key="2">
    <source>
        <dbReference type="EMBL" id="SBV27708.1"/>
    </source>
</evidence>
<dbReference type="InterPro" id="IPR045676">
    <property type="entry name" value="DUF6194"/>
</dbReference>